<protein>
    <submittedName>
        <fullName evidence="2">Uncharacterized protein</fullName>
    </submittedName>
</protein>
<reference evidence="2" key="1">
    <citation type="submission" date="2019-03" db="EMBL/GenBank/DDBJ databases">
        <title>Long read genome sequence of the mycoparasitic Pythium oligandrum ATCC 38472 isolated from sugarbeet rhizosphere.</title>
        <authorList>
            <person name="Gaulin E."/>
        </authorList>
    </citation>
    <scope>NUCLEOTIDE SEQUENCE</scope>
    <source>
        <strain evidence="2">ATCC 38472_TT</strain>
    </source>
</reference>
<dbReference type="AlphaFoldDB" id="A0A8K1C9W8"/>
<evidence type="ECO:0000256" key="1">
    <source>
        <dbReference type="SAM" id="MobiDB-lite"/>
    </source>
</evidence>
<proteinExistence type="predicted"/>
<gene>
    <name evidence="2" type="ORF">Poli38472_007115</name>
</gene>
<organism evidence="2 3">
    <name type="scientific">Pythium oligandrum</name>
    <name type="common">Mycoparasitic fungus</name>
    <dbReference type="NCBI Taxonomy" id="41045"/>
    <lineage>
        <taxon>Eukaryota</taxon>
        <taxon>Sar</taxon>
        <taxon>Stramenopiles</taxon>
        <taxon>Oomycota</taxon>
        <taxon>Peronosporomycetes</taxon>
        <taxon>Pythiales</taxon>
        <taxon>Pythiaceae</taxon>
        <taxon>Pythium</taxon>
    </lineage>
</organism>
<keyword evidence="3" id="KW-1185">Reference proteome</keyword>
<feature type="region of interest" description="Disordered" evidence="1">
    <location>
        <begin position="415"/>
        <end position="451"/>
    </location>
</feature>
<dbReference type="OrthoDB" id="47272at2759"/>
<feature type="compositionally biased region" description="Polar residues" evidence="1">
    <location>
        <begin position="431"/>
        <end position="440"/>
    </location>
</feature>
<dbReference type="EMBL" id="SPLM01000110">
    <property type="protein sequence ID" value="TMW58970.1"/>
    <property type="molecule type" value="Genomic_DNA"/>
</dbReference>
<feature type="compositionally biased region" description="Polar residues" evidence="1">
    <location>
        <begin position="105"/>
        <end position="114"/>
    </location>
</feature>
<comment type="caution">
    <text evidence="2">The sequence shown here is derived from an EMBL/GenBank/DDBJ whole genome shotgun (WGS) entry which is preliminary data.</text>
</comment>
<dbReference type="Proteomes" id="UP000794436">
    <property type="component" value="Unassembled WGS sequence"/>
</dbReference>
<evidence type="ECO:0000313" key="2">
    <source>
        <dbReference type="EMBL" id="TMW58970.1"/>
    </source>
</evidence>
<evidence type="ECO:0000313" key="3">
    <source>
        <dbReference type="Proteomes" id="UP000794436"/>
    </source>
</evidence>
<accession>A0A8K1C9W8</accession>
<sequence>MTPPSMDTTTSMSMNHTTMGALRFLTTSREPESEESVGRLAQRQLAARVESTEESKTDGEEADRRRDDVDEDDEDEEEDKDDESDGFVTPPVREYPEEYARYQHPQPSSASPTGSKRKRVEDEGVSENDVESMCFKATDGKLPLLFAPSGPVKRKGSSDFLRKGQWTPTEERLARLLIEAFEEGYLPIYTGIRLRGYLAVQLQCDPMRVSKKLCAGTIDGKRIPKNYGQKKFRLRKKQLWDRDEAGRILGTLERLTKELWAETGMSPPPYLTLSSTRNAEDDLPVGEAQPENRSPVKRLSPPANKSKKQKNGVVFPIIYLNLSKKMKQNGGAPNTGSNGGSVMYSSTLQSYGLESPYLQHQPDGSVHILGYGGGQNDSDSSSSSGQETTLKVDGESLQAAYELLNLHHHCLTPDAGSLTPEASHHHHYQRESTGSETSNVIHIRPAPGSQPAILRQQNVSSMTLS</sequence>
<feature type="region of interest" description="Disordered" evidence="1">
    <location>
        <begin position="355"/>
        <end position="390"/>
    </location>
</feature>
<feature type="compositionally biased region" description="Low complexity" evidence="1">
    <location>
        <begin position="1"/>
        <end position="19"/>
    </location>
</feature>
<feature type="region of interest" description="Disordered" evidence="1">
    <location>
        <begin position="1"/>
        <end position="129"/>
    </location>
</feature>
<name>A0A8K1C9W8_PYTOL</name>
<dbReference type="PANTHER" id="PTHR35213">
    <property type="entry name" value="RING-TYPE DOMAIN-CONTAINING PROTEIN-RELATED"/>
    <property type="match status" value="1"/>
</dbReference>
<dbReference type="PANTHER" id="PTHR35213:SF3">
    <property type="entry name" value="MYB-LIKE DOMAIN-CONTAINING PROTEIN"/>
    <property type="match status" value="1"/>
</dbReference>
<feature type="region of interest" description="Disordered" evidence="1">
    <location>
        <begin position="281"/>
        <end position="308"/>
    </location>
</feature>
<feature type="compositionally biased region" description="Basic and acidic residues" evidence="1">
    <location>
        <begin position="50"/>
        <end position="68"/>
    </location>
</feature>
<feature type="compositionally biased region" description="Acidic residues" evidence="1">
    <location>
        <begin position="69"/>
        <end position="85"/>
    </location>
</feature>